<keyword evidence="7" id="KW-1133">Transmembrane helix</keyword>
<dbReference type="InterPro" id="IPR003594">
    <property type="entry name" value="HATPase_dom"/>
</dbReference>
<feature type="domain" description="Histidine kinase" evidence="9">
    <location>
        <begin position="417"/>
        <end position="636"/>
    </location>
</feature>
<dbReference type="InterPro" id="IPR003661">
    <property type="entry name" value="HisK_dim/P_dom"/>
</dbReference>
<dbReference type="SMART" id="SM00388">
    <property type="entry name" value="HisKA"/>
    <property type="match status" value="1"/>
</dbReference>
<keyword evidence="4" id="KW-0808">Transferase</keyword>
<evidence type="ECO:0000256" key="3">
    <source>
        <dbReference type="ARBA" id="ARBA00022553"/>
    </source>
</evidence>
<dbReference type="EMBL" id="JAVDPW010000009">
    <property type="protein sequence ID" value="MDR6292674.1"/>
    <property type="molecule type" value="Genomic_DNA"/>
</dbReference>
<evidence type="ECO:0000256" key="4">
    <source>
        <dbReference type="ARBA" id="ARBA00022679"/>
    </source>
</evidence>
<accession>A0ABU1JVM1</accession>
<dbReference type="InterPro" id="IPR004358">
    <property type="entry name" value="Sig_transdc_His_kin-like_C"/>
</dbReference>
<dbReference type="Gene3D" id="3.30.450.20">
    <property type="entry name" value="PAS domain"/>
    <property type="match status" value="1"/>
</dbReference>
<keyword evidence="7" id="KW-0472">Membrane</keyword>
<dbReference type="GO" id="GO:0016301">
    <property type="term" value="F:kinase activity"/>
    <property type="evidence" value="ECO:0007669"/>
    <property type="project" value="UniProtKB-KW"/>
</dbReference>
<feature type="region of interest" description="Disordered" evidence="8">
    <location>
        <begin position="636"/>
        <end position="670"/>
    </location>
</feature>
<feature type="transmembrane region" description="Helical" evidence="7">
    <location>
        <begin position="232"/>
        <end position="251"/>
    </location>
</feature>
<evidence type="ECO:0000256" key="1">
    <source>
        <dbReference type="ARBA" id="ARBA00000085"/>
    </source>
</evidence>
<organism evidence="11 12">
    <name type="scientific">Inquilinus ginsengisoli</name>
    <dbReference type="NCBI Taxonomy" id="363840"/>
    <lineage>
        <taxon>Bacteria</taxon>
        <taxon>Pseudomonadati</taxon>
        <taxon>Pseudomonadota</taxon>
        <taxon>Alphaproteobacteria</taxon>
        <taxon>Rhodospirillales</taxon>
        <taxon>Rhodospirillaceae</taxon>
        <taxon>Inquilinus</taxon>
    </lineage>
</organism>
<feature type="transmembrane region" description="Helical" evidence="7">
    <location>
        <begin position="88"/>
        <end position="113"/>
    </location>
</feature>
<feature type="domain" description="MHYT" evidence="10">
    <location>
        <begin position="16"/>
        <end position="212"/>
    </location>
</feature>
<feature type="transmembrane region" description="Helical" evidence="7">
    <location>
        <begin position="189"/>
        <end position="212"/>
    </location>
</feature>
<protein>
    <recommendedName>
        <fullName evidence="2">histidine kinase</fullName>
        <ecNumber evidence="2">2.7.13.3</ecNumber>
    </recommendedName>
</protein>
<dbReference type="Pfam" id="PF02518">
    <property type="entry name" value="HATPase_c"/>
    <property type="match status" value="1"/>
</dbReference>
<dbReference type="InterPro" id="IPR050736">
    <property type="entry name" value="Sensor_HK_Regulatory"/>
</dbReference>
<evidence type="ECO:0000313" key="11">
    <source>
        <dbReference type="EMBL" id="MDR6292674.1"/>
    </source>
</evidence>
<reference evidence="11 12" key="1">
    <citation type="submission" date="2023-07" db="EMBL/GenBank/DDBJ databases">
        <title>Sorghum-associated microbial communities from plants grown in Nebraska, USA.</title>
        <authorList>
            <person name="Schachtman D."/>
        </authorList>
    </citation>
    <scope>NUCLEOTIDE SEQUENCE [LARGE SCALE GENOMIC DNA]</scope>
    <source>
        <strain evidence="11 12">584</strain>
    </source>
</reference>
<feature type="transmembrane region" description="Helical" evidence="7">
    <location>
        <begin position="125"/>
        <end position="147"/>
    </location>
</feature>
<dbReference type="PROSITE" id="PS50109">
    <property type="entry name" value="HIS_KIN"/>
    <property type="match status" value="1"/>
</dbReference>
<dbReference type="Pfam" id="PF03707">
    <property type="entry name" value="MHYT"/>
    <property type="match status" value="3"/>
</dbReference>
<dbReference type="Pfam" id="PF00512">
    <property type="entry name" value="HisKA"/>
    <property type="match status" value="1"/>
</dbReference>
<dbReference type="PANTHER" id="PTHR43711:SF1">
    <property type="entry name" value="HISTIDINE KINASE 1"/>
    <property type="match status" value="1"/>
</dbReference>
<gene>
    <name evidence="11" type="ORF">E9232_005214</name>
</gene>
<dbReference type="InterPro" id="IPR005330">
    <property type="entry name" value="MHYT_dom"/>
</dbReference>
<feature type="transmembrane region" description="Helical" evidence="7">
    <location>
        <begin position="153"/>
        <end position="177"/>
    </location>
</feature>
<evidence type="ECO:0000256" key="2">
    <source>
        <dbReference type="ARBA" id="ARBA00012438"/>
    </source>
</evidence>
<keyword evidence="7" id="KW-0812">Transmembrane</keyword>
<dbReference type="CDD" id="cd00082">
    <property type="entry name" value="HisKA"/>
    <property type="match status" value="1"/>
</dbReference>
<dbReference type="PRINTS" id="PR00344">
    <property type="entry name" value="BCTRLSENSOR"/>
</dbReference>
<dbReference type="RefSeq" id="WP_309798967.1">
    <property type="nucleotide sequence ID" value="NZ_JAVDPW010000009.1"/>
</dbReference>
<dbReference type="InterPro" id="IPR036890">
    <property type="entry name" value="HATPase_C_sf"/>
</dbReference>
<sequence length="670" mass="71005">MDFTGDSLSHSLLPGHDLWLAVLAILVAVLASYVAFDLGKRIRIARGEARLLWLLGGAVAMGGGIWSMHFIAMLAMRLPVNFDYDLRLTLLSLLIAVLATGAGFTVATLGGAIPLGEQRTAPLPLLASGLCMGLGIAGMHYVGMAAIVAPGHIAYDTVFVVLSILVAVVAATAALHLALSDIRRMHRVLAAVMMGAAIAGMHFTGMAAAHFMPDPAAYAAIARAATPVPPTILAGLITAADIIVFALALIATRLDRRIMELQAHRQLAILGERYAATLNALPTPLALIDERGLILTANPLWQWPGERERFVGGGSRPGEDYFALSDAAGGAGAEVRVHLAGVVQGIQPAAPIEYRLGAGAAERTIRLLAAPIVEGRAVGAVVVHLDITAERVAEQRMREAMQTIEAADQAKTTFLAHMSHELRTPLNAILGFSELIRDAHLGPLPERYRSYADDIHRSGQHLLALVNDVLDLSRVESGRLDLQIEPVDLASDIRDAVSLVAQRAEALGIRIEQRVAADLPPLNADPLRLRQILINLLTNAVKFTPDGGQVTVDAVAVARSIRITVADTGIGMSAAEIALALEPFRQARRLSRRPREGSGLGLPLAKALVESHGGMLMIDSEPEVGTRITILLPTRVPDENSPAAGPHAGDGAVLDEPASLNASRGISRRR</sequence>
<evidence type="ECO:0000259" key="9">
    <source>
        <dbReference type="PROSITE" id="PS50109"/>
    </source>
</evidence>
<dbReference type="PANTHER" id="PTHR43711">
    <property type="entry name" value="TWO-COMPONENT HISTIDINE KINASE"/>
    <property type="match status" value="1"/>
</dbReference>
<feature type="transmembrane region" description="Helical" evidence="7">
    <location>
        <begin position="51"/>
        <end position="76"/>
    </location>
</feature>
<dbReference type="Proteomes" id="UP001262410">
    <property type="component" value="Unassembled WGS sequence"/>
</dbReference>
<keyword evidence="6" id="KW-0902">Two-component regulatory system</keyword>
<evidence type="ECO:0000259" key="10">
    <source>
        <dbReference type="PROSITE" id="PS50924"/>
    </source>
</evidence>
<keyword evidence="3" id="KW-0597">Phosphoprotein</keyword>
<proteinExistence type="predicted"/>
<evidence type="ECO:0000256" key="6">
    <source>
        <dbReference type="ARBA" id="ARBA00023012"/>
    </source>
</evidence>
<dbReference type="InterPro" id="IPR036097">
    <property type="entry name" value="HisK_dim/P_sf"/>
</dbReference>
<dbReference type="SUPFAM" id="SSF47384">
    <property type="entry name" value="Homodimeric domain of signal transducing histidine kinase"/>
    <property type="match status" value="1"/>
</dbReference>
<evidence type="ECO:0000256" key="5">
    <source>
        <dbReference type="ARBA" id="ARBA00022777"/>
    </source>
</evidence>
<keyword evidence="5 11" id="KW-0418">Kinase</keyword>
<name>A0ABU1JVM1_9PROT</name>
<dbReference type="Gene3D" id="1.10.287.130">
    <property type="match status" value="1"/>
</dbReference>
<dbReference type="InterPro" id="IPR005467">
    <property type="entry name" value="His_kinase_dom"/>
</dbReference>
<dbReference type="SUPFAM" id="SSF55874">
    <property type="entry name" value="ATPase domain of HSP90 chaperone/DNA topoisomerase II/histidine kinase"/>
    <property type="match status" value="1"/>
</dbReference>
<keyword evidence="12" id="KW-1185">Reference proteome</keyword>
<comment type="caution">
    <text evidence="11">The sequence shown here is derived from an EMBL/GenBank/DDBJ whole genome shotgun (WGS) entry which is preliminary data.</text>
</comment>
<dbReference type="EC" id="2.7.13.3" evidence="2"/>
<evidence type="ECO:0000313" key="12">
    <source>
        <dbReference type="Proteomes" id="UP001262410"/>
    </source>
</evidence>
<dbReference type="PROSITE" id="PS50924">
    <property type="entry name" value="MHYT"/>
    <property type="match status" value="1"/>
</dbReference>
<evidence type="ECO:0000256" key="7">
    <source>
        <dbReference type="PROSITE-ProRule" id="PRU00244"/>
    </source>
</evidence>
<comment type="catalytic activity">
    <reaction evidence="1">
        <text>ATP + protein L-histidine = ADP + protein N-phospho-L-histidine.</text>
        <dbReference type="EC" id="2.7.13.3"/>
    </reaction>
</comment>
<dbReference type="SMART" id="SM00387">
    <property type="entry name" value="HATPase_c"/>
    <property type="match status" value="1"/>
</dbReference>
<dbReference type="Gene3D" id="3.30.565.10">
    <property type="entry name" value="Histidine kinase-like ATPase, C-terminal domain"/>
    <property type="match status" value="1"/>
</dbReference>
<feature type="transmembrane region" description="Helical" evidence="7">
    <location>
        <begin position="18"/>
        <end position="39"/>
    </location>
</feature>
<evidence type="ECO:0000256" key="8">
    <source>
        <dbReference type="SAM" id="MobiDB-lite"/>
    </source>
</evidence>